<dbReference type="Pfam" id="PF00589">
    <property type="entry name" value="Phage_integrase"/>
    <property type="match status" value="1"/>
</dbReference>
<dbReference type="CDD" id="cd00397">
    <property type="entry name" value="DNA_BRE_C"/>
    <property type="match status" value="1"/>
</dbReference>
<dbReference type="PROSITE" id="PS51898">
    <property type="entry name" value="TYR_RECOMBINASE"/>
    <property type="match status" value="1"/>
</dbReference>
<dbReference type="PROSITE" id="PS51900">
    <property type="entry name" value="CB"/>
    <property type="match status" value="1"/>
</dbReference>
<dbReference type="Gene3D" id="1.10.150.130">
    <property type="match status" value="1"/>
</dbReference>
<dbReference type="InterPro" id="IPR002104">
    <property type="entry name" value="Integrase_catalytic"/>
</dbReference>
<evidence type="ECO:0000313" key="8">
    <source>
        <dbReference type="EMBL" id="MCA9385508.1"/>
    </source>
</evidence>
<organism evidence="8 9">
    <name type="scientific">Candidatus Dojkabacteria bacterium</name>
    <dbReference type="NCBI Taxonomy" id="2099670"/>
    <lineage>
        <taxon>Bacteria</taxon>
        <taxon>Candidatus Dojkabacteria</taxon>
    </lineage>
</organism>
<dbReference type="SUPFAM" id="SSF56349">
    <property type="entry name" value="DNA breaking-rejoining enzymes"/>
    <property type="match status" value="1"/>
</dbReference>
<dbReference type="InterPro" id="IPR010998">
    <property type="entry name" value="Integrase_recombinase_N"/>
</dbReference>
<dbReference type="InterPro" id="IPR004107">
    <property type="entry name" value="Integrase_SAM-like_N"/>
</dbReference>
<dbReference type="AlphaFoldDB" id="A0A955L7K5"/>
<feature type="domain" description="Core-binding (CB)" evidence="7">
    <location>
        <begin position="3"/>
        <end position="88"/>
    </location>
</feature>
<evidence type="ECO:0000259" key="6">
    <source>
        <dbReference type="PROSITE" id="PS51898"/>
    </source>
</evidence>
<dbReference type="InterPro" id="IPR050090">
    <property type="entry name" value="Tyrosine_recombinase_XerCD"/>
</dbReference>
<evidence type="ECO:0000256" key="5">
    <source>
        <dbReference type="PROSITE-ProRule" id="PRU01248"/>
    </source>
</evidence>
<evidence type="ECO:0000256" key="2">
    <source>
        <dbReference type="ARBA" id="ARBA00022908"/>
    </source>
</evidence>
<dbReference type="GO" id="GO:0015074">
    <property type="term" value="P:DNA integration"/>
    <property type="evidence" value="ECO:0007669"/>
    <property type="project" value="UniProtKB-KW"/>
</dbReference>
<proteinExistence type="inferred from homology"/>
<dbReference type="GO" id="GO:0006310">
    <property type="term" value="P:DNA recombination"/>
    <property type="evidence" value="ECO:0007669"/>
    <property type="project" value="UniProtKB-KW"/>
</dbReference>
<sequence>MTLSHSDALKKFITHLEDLGRSPSTVVAYKKDIEQLFEYFNNKINTVDEYESKHLKNYVELLVSEQRFTLKTISRKINSYKTLFKFLHKENHVTQDAAQPISHPKFTPKQPRILSSLEYRALRDTARSNTRLYAMIEILLQTGMRIGELSRLTLEDLQIEKTPYTVTIQEYASNPERVIELNKDAVDAIQGYLEKRPHPKKDAGLLFITKTGKQVLVRNIRTMINNAFKKSGISDVTVNDIRNTFIVYQLEHGMPLERVAEIVGHQRLTSTEKYLNLLTNRKAAATTKIVSL</sequence>
<dbReference type="GO" id="GO:0003677">
    <property type="term" value="F:DNA binding"/>
    <property type="evidence" value="ECO:0007669"/>
    <property type="project" value="UniProtKB-UniRule"/>
</dbReference>
<dbReference type="InterPro" id="IPR044068">
    <property type="entry name" value="CB"/>
</dbReference>
<accession>A0A955L7K5</accession>
<keyword evidence="2" id="KW-0229">DNA integration</keyword>
<keyword evidence="4" id="KW-0233">DNA recombination</keyword>
<protein>
    <submittedName>
        <fullName evidence="8">Tyrosine-type recombinase/integrase</fullName>
    </submittedName>
</protein>
<evidence type="ECO:0000256" key="1">
    <source>
        <dbReference type="ARBA" id="ARBA00008857"/>
    </source>
</evidence>
<dbReference type="InterPro" id="IPR013762">
    <property type="entry name" value="Integrase-like_cat_sf"/>
</dbReference>
<dbReference type="EMBL" id="JAGQLH010000024">
    <property type="protein sequence ID" value="MCA9385508.1"/>
    <property type="molecule type" value="Genomic_DNA"/>
</dbReference>
<dbReference type="InterPro" id="IPR011010">
    <property type="entry name" value="DNA_brk_join_enz"/>
</dbReference>
<keyword evidence="3 5" id="KW-0238">DNA-binding</keyword>
<evidence type="ECO:0000256" key="3">
    <source>
        <dbReference type="ARBA" id="ARBA00023125"/>
    </source>
</evidence>
<reference evidence="8" key="2">
    <citation type="journal article" date="2021" name="Microbiome">
        <title>Successional dynamics and alternative stable states in a saline activated sludge microbial community over 9 years.</title>
        <authorList>
            <person name="Wang Y."/>
            <person name="Ye J."/>
            <person name="Ju F."/>
            <person name="Liu L."/>
            <person name="Boyd J.A."/>
            <person name="Deng Y."/>
            <person name="Parks D.H."/>
            <person name="Jiang X."/>
            <person name="Yin X."/>
            <person name="Woodcroft B.J."/>
            <person name="Tyson G.W."/>
            <person name="Hugenholtz P."/>
            <person name="Polz M.F."/>
            <person name="Zhang T."/>
        </authorList>
    </citation>
    <scope>NUCLEOTIDE SEQUENCE</scope>
    <source>
        <strain evidence="8">HKST-UBA11</strain>
    </source>
</reference>
<gene>
    <name evidence="8" type="ORF">KC717_02575</name>
</gene>
<reference evidence="8" key="1">
    <citation type="submission" date="2020-04" db="EMBL/GenBank/DDBJ databases">
        <authorList>
            <person name="Zhang T."/>
        </authorList>
    </citation>
    <scope>NUCLEOTIDE SEQUENCE</scope>
    <source>
        <strain evidence="8">HKST-UBA11</strain>
    </source>
</reference>
<name>A0A955L7K5_9BACT</name>
<dbReference type="Gene3D" id="1.10.443.10">
    <property type="entry name" value="Intergrase catalytic core"/>
    <property type="match status" value="1"/>
</dbReference>
<dbReference type="Proteomes" id="UP000754563">
    <property type="component" value="Unassembled WGS sequence"/>
</dbReference>
<comment type="similarity">
    <text evidence="1">Belongs to the 'phage' integrase family.</text>
</comment>
<evidence type="ECO:0000313" key="9">
    <source>
        <dbReference type="Proteomes" id="UP000754563"/>
    </source>
</evidence>
<evidence type="ECO:0000256" key="4">
    <source>
        <dbReference type="ARBA" id="ARBA00023172"/>
    </source>
</evidence>
<dbReference type="Pfam" id="PF02899">
    <property type="entry name" value="Phage_int_SAM_1"/>
    <property type="match status" value="1"/>
</dbReference>
<evidence type="ECO:0000259" key="7">
    <source>
        <dbReference type="PROSITE" id="PS51900"/>
    </source>
</evidence>
<comment type="caution">
    <text evidence="8">The sequence shown here is derived from an EMBL/GenBank/DDBJ whole genome shotgun (WGS) entry which is preliminary data.</text>
</comment>
<dbReference type="PANTHER" id="PTHR30349">
    <property type="entry name" value="PHAGE INTEGRASE-RELATED"/>
    <property type="match status" value="1"/>
</dbReference>
<dbReference type="PANTHER" id="PTHR30349:SF41">
    <property type="entry name" value="INTEGRASE_RECOMBINASE PROTEIN MJ0367-RELATED"/>
    <property type="match status" value="1"/>
</dbReference>
<feature type="domain" description="Tyr recombinase" evidence="6">
    <location>
        <begin position="109"/>
        <end position="287"/>
    </location>
</feature>